<organism evidence="1 2">
    <name type="scientific">Amycolatopsis thermoflava</name>
    <dbReference type="NCBI Taxonomy" id="84480"/>
    <lineage>
        <taxon>Bacteria</taxon>
        <taxon>Bacillati</taxon>
        <taxon>Actinomycetota</taxon>
        <taxon>Actinomycetes</taxon>
        <taxon>Pseudonocardiales</taxon>
        <taxon>Pseudonocardiaceae</taxon>
        <taxon>Amycolatopsis</taxon>
        <taxon>Amycolatopsis methanolica group</taxon>
    </lineage>
</organism>
<protein>
    <submittedName>
        <fullName evidence="1">Uncharacterized protein</fullName>
    </submittedName>
</protein>
<name>A0A3N2GV97_9PSEU</name>
<sequence length="42" mass="4571">MENLAPEDFDLDLRISAPAQDGDLLTNKSGFSDICATLWPSC</sequence>
<dbReference type="EMBL" id="RKHY01000001">
    <property type="protein sequence ID" value="ROS40503.1"/>
    <property type="molecule type" value="Genomic_DNA"/>
</dbReference>
<reference evidence="1 2" key="1">
    <citation type="submission" date="2018-11" db="EMBL/GenBank/DDBJ databases">
        <title>Sequencing the genomes of 1000 actinobacteria strains.</title>
        <authorList>
            <person name="Klenk H.-P."/>
        </authorList>
    </citation>
    <scope>NUCLEOTIDE SEQUENCE [LARGE SCALE GENOMIC DNA]</scope>
    <source>
        <strain evidence="1 2">DSM 44348</strain>
    </source>
</reference>
<evidence type="ECO:0000313" key="1">
    <source>
        <dbReference type="EMBL" id="ROS40503.1"/>
    </source>
</evidence>
<evidence type="ECO:0000313" key="2">
    <source>
        <dbReference type="Proteomes" id="UP000274843"/>
    </source>
</evidence>
<accession>A0A3N2GV97</accession>
<dbReference type="GeneID" id="301849462"/>
<dbReference type="RefSeq" id="WP_267283902.1">
    <property type="nucleotide sequence ID" value="NZ_CBDRBK010000001.1"/>
</dbReference>
<dbReference type="Proteomes" id="UP000274843">
    <property type="component" value="Unassembled WGS sequence"/>
</dbReference>
<comment type="caution">
    <text evidence="1">The sequence shown here is derived from an EMBL/GenBank/DDBJ whole genome shotgun (WGS) entry which is preliminary data.</text>
</comment>
<gene>
    <name evidence="1" type="ORF">EDD35_2840</name>
</gene>
<dbReference type="AlphaFoldDB" id="A0A3N2GV97"/>
<keyword evidence="2" id="KW-1185">Reference proteome</keyword>
<proteinExistence type="predicted"/>